<dbReference type="Pfam" id="PF18962">
    <property type="entry name" value="Por_Secre_tail"/>
    <property type="match status" value="1"/>
</dbReference>
<protein>
    <submittedName>
        <fullName evidence="4">Por secretion system C-terminal sorting domain-containing protein</fullName>
    </submittedName>
</protein>
<gene>
    <name evidence="4" type="ORF">SAMN05216283_111120</name>
</gene>
<feature type="chain" id="PRO_5011744511" evidence="1">
    <location>
        <begin position="27"/>
        <end position="805"/>
    </location>
</feature>
<organism evidence="4 5">
    <name type="scientific">Sunxiuqinia elliptica</name>
    <dbReference type="NCBI Taxonomy" id="655355"/>
    <lineage>
        <taxon>Bacteria</taxon>
        <taxon>Pseudomonadati</taxon>
        <taxon>Bacteroidota</taxon>
        <taxon>Bacteroidia</taxon>
        <taxon>Marinilabiliales</taxon>
        <taxon>Prolixibacteraceae</taxon>
        <taxon>Sunxiuqinia</taxon>
    </lineage>
</organism>
<proteinExistence type="predicted"/>
<dbReference type="Gene3D" id="2.60.120.430">
    <property type="entry name" value="Galactose-binding lectin"/>
    <property type="match status" value="1"/>
</dbReference>
<reference evidence="4 5" key="1">
    <citation type="submission" date="2016-10" db="EMBL/GenBank/DDBJ databases">
        <authorList>
            <person name="de Groot N.N."/>
        </authorList>
    </citation>
    <scope>NUCLEOTIDE SEQUENCE [LARGE SCALE GENOMIC DNA]</scope>
    <source>
        <strain evidence="4 5">CGMCC 1.9156</strain>
    </source>
</reference>
<evidence type="ECO:0000313" key="5">
    <source>
        <dbReference type="Proteomes" id="UP000198964"/>
    </source>
</evidence>
<sequence length="805" mass="91454">MQPNKLRQKIMLTAITLLAAINVIHAQEISFFSEGTAPSFYDQGLVDVANLGESTFEYTFPPNAPQYNDKVPCTTPAYKGETALKFNYTSSDVGNWIVRIHRSNWGSADVSTLDSIACYIYSENEVPSSALPLIGVRAAKTTGGDKDSQLYALGEYNPSIPAQKWTRVTFPIEKIIDDPENSSLNFAQVKAITFGQSEQNGLSRLLLIDEISVFKSLEQIPPIENLQLAGYDSHVELNWTAPQVGLTYKIYASFDGGENYTLRQETTENNYLDFIPEEGKNATVHYRVTTAYQGAESTSVGKLVDLRNYTDDQLLDMTQEYAFRYFWEGAHQASGMALERSNGDGRTVASGATGMGLMAMIVAHEREYRPKEQVKDRILKILDFLDNCERHHGAWSHWYNANTMQTRPFTPDDDGGDLVETSFVAQALIALRNYFQDGDAKSTQIREKATQLWKEIEWSWYQQDGQQVLYWHWSPTIGFQKNMQVSGWNESLVTYVMAASSPTYGINKEVYEQGWSRNGNMVKPRTFYNYPISLAPDWGGPLFWIHYSHLGINPHGLKDQYADYWLEHVNTARIHYAYAVANPMGFKNYSEKCWGLTASDDPDGYSAHQPYSNDNGTISPTAALGSMPYTPEESLRALKYFYRERGQELFGEYGPYDAFNDERNWVQESYIGIDQGPIVVMLENYRTGLLWDLVMQDDDLQTGLDKLGFEYQLVTDVDDPVAPKSFQVYPNPADNKVYLAMGDFQPNTSLLVQVYSIDGRMVWSEQLQRTSNNMELDCSGWKDGIYLIRMQNEQEVRQVKLVVKH</sequence>
<dbReference type="Proteomes" id="UP000198964">
    <property type="component" value="Unassembled WGS sequence"/>
</dbReference>
<accession>A0A1I2KDM5</accession>
<dbReference type="Gene3D" id="2.60.40.10">
    <property type="entry name" value="Immunoglobulins"/>
    <property type="match status" value="1"/>
</dbReference>
<feature type="signal peptide" evidence="1">
    <location>
        <begin position="1"/>
        <end position="26"/>
    </location>
</feature>
<dbReference type="RefSeq" id="WP_093921123.1">
    <property type="nucleotide sequence ID" value="NZ_FONW01000011.1"/>
</dbReference>
<evidence type="ECO:0000256" key="1">
    <source>
        <dbReference type="SAM" id="SignalP"/>
    </source>
</evidence>
<dbReference type="Pfam" id="PF10091">
    <property type="entry name" value="Glycoamylase"/>
    <property type="match status" value="1"/>
</dbReference>
<evidence type="ECO:0000313" key="4">
    <source>
        <dbReference type="EMBL" id="SFF64310.1"/>
    </source>
</evidence>
<evidence type="ECO:0000259" key="2">
    <source>
        <dbReference type="Pfam" id="PF10091"/>
    </source>
</evidence>
<dbReference type="InterPro" id="IPR026444">
    <property type="entry name" value="Secre_tail"/>
</dbReference>
<dbReference type="NCBIfam" id="TIGR04183">
    <property type="entry name" value="Por_Secre_tail"/>
    <property type="match status" value="1"/>
</dbReference>
<keyword evidence="1" id="KW-0732">Signal</keyword>
<dbReference type="AlphaFoldDB" id="A0A1I2KDM5"/>
<keyword evidence="5" id="KW-1185">Reference proteome</keyword>
<name>A0A1I2KDM5_9BACT</name>
<dbReference type="InterPro" id="IPR019282">
    <property type="entry name" value="Glycoamylase-like_cons_dom"/>
</dbReference>
<dbReference type="InterPro" id="IPR013783">
    <property type="entry name" value="Ig-like_fold"/>
</dbReference>
<feature type="domain" description="Secretion system C-terminal sorting" evidence="3">
    <location>
        <begin position="728"/>
        <end position="803"/>
    </location>
</feature>
<dbReference type="Gene3D" id="1.50.10.140">
    <property type="match status" value="1"/>
</dbReference>
<feature type="domain" description="Glycoamylase-like" evidence="2">
    <location>
        <begin position="483"/>
        <end position="696"/>
    </location>
</feature>
<evidence type="ECO:0000259" key="3">
    <source>
        <dbReference type="Pfam" id="PF18962"/>
    </source>
</evidence>
<dbReference type="EMBL" id="FONW01000011">
    <property type="protein sequence ID" value="SFF64310.1"/>
    <property type="molecule type" value="Genomic_DNA"/>
</dbReference>
<dbReference type="STRING" id="655355.SAMN05216283_111120"/>